<evidence type="ECO:0000313" key="9">
    <source>
        <dbReference type="Proteomes" id="UP001172684"/>
    </source>
</evidence>
<evidence type="ECO:0000313" key="8">
    <source>
        <dbReference type="EMBL" id="KAJ9665384.1"/>
    </source>
</evidence>
<feature type="transmembrane region" description="Helical" evidence="7">
    <location>
        <begin position="422"/>
        <end position="443"/>
    </location>
</feature>
<dbReference type="EMBL" id="JAPDRL010000029">
    <property type="protein sequence ID" value="KAJ9665384.1"/>
    <property type="molecule type" value="Genomic_DNA"/>
</dbReference>
<comment type="caution">
    <text evidence="8">The sequence shown here is derived from an EMBL/GenBank/DDBJ whole genome shotgun (WGS) entry which is preliminary data.</text>
</comment>
<dbReference type="InterPro" id="IPR008429">
    <property type="entry name" value="CLPTM1"/>
</dbReference>
<keyword evidence="5 7" id="KW-0472">Membrane</keyword>
<feature type="transmembrane region" description="Helical" evidence="7">
    <location>
        <begin position="575"/>
        <end position="601"/>
    </location>
</feature>
<feature type="region of interest" description="Disordered" evidence="6">
    <location>
        <begin position="26"/>
        <end position="54"/>
    </location>
</feature>
<evidence type="ECO:0000256" key="7">
    <source>
        <dbReference type="SAM" id="Phobius"/>
    </source>
</evidence>
<dbReference type="Pfam" id="PF05602">
    <property type="entry name" value="CLPTM1"/>
    <property type="match status" value="1"/>
</dbReference>
<reference evidence="8" key="1">
    <citation type="submission" date="2022-10" db="EMBL/GenBank/DDBJ databases">
        <title>Culturing micro-colonial fungi from biological soil crusts in the Mojave desert and describing Neophaeococcomyces mojavensis, and introducing the new genera and species Taxawa tesnikishii.</title>
        <authorList>
            <person name="Kurbessoian T."/>
            <person name="Stajich J.E."/>
        </authorList>
    </citation>
    <scope>NUCLEOTIDE SEQUENCE</scope>
    <source>
        <strain evidence="8">TK_1</strain>
    </source>
</reference>
<dbReference type="PANTHER" id="PTHR21347">
    <property type="entry name" value="CLEFT LIP AND PALATE ASSOCIATED TRANSMEMBRANE PROTEIN-RELATED"/>
    <property type="match status" value="1"/>
</dbReference>
<feature type="transmembrane region" description="Helical" evidence="7">
    <location>
        <begin position="550"/>
        <end position="569"/>
    </location>
</feature>
<dbReference type="PANTHER" id="PTHR21347:SF0">
    <property type="entry name" value="LIPID SCRAMBLASE CLPTM1L"/>
    <property type="match status" value="1"/>
</dbReference>
<organism evidence="8 9">
    <name type="scientific">Coniosporium apollinis</name>
    <dbReference type="NCBI Taxonomy" id="61459"/>
    <lineage>
        <taxon>Eukaryota</taxon>
        <taxon>Fungi</taxon>
        <taxon>Dikarya</taxon>
        <taxon>Ascomycota</taxon>
        <taxon>Pezizomycotina</taxon>
        <taxon>Dothideomycetes</taxon>
        <taxon>Dothideomycetes incertae sedis</taxon>
        <taxon>Coniosporium</taxon>
    </lineage>
</organism>
<gene>
    <name evidence="8" type="ORF">H2201_004461</name>
</gene>
<comment type="similarity">
    <text evidence="2">Belongs to the CLPTM1 family.</text>
</comment>
<evidence type="ECO:0000256" key="2">
    <source>
        <dbReference type="ARBA" id="ARBA00009310"/>
    </source>
</evidence>
<protein>
    <recommendedName>
        <fullName evidence="10">Cleft lip and palate transmembrane 1</fullName>
    </recommendedName>
</protein>
<dbReference type="Proteomes" id="UP001172684">
    <property type="component" value="Unassembled WGS sequence"/>
</dbReference>
<comment type="subcellular location">
    <subcellularLocation>
        <location evidence="1">Membrane</location>
        <topology evidence="1">Multi-pass membrane protein</topology>
    </subcellularLocation>
</comment>
<evidence type="ECO:0008006" key="10">
    <source>
        <dbReference type="Google" id="ProtNLM"/>
    </source>
</evidence>
<proteinExistence type="inferred from homology"/>
<evidence type="ECO:0000256" key="1">
    <source>
        <dbReference type="ARBA" id="ARBA00004141"/>
    </source>
</evidence>
<evidence type="ECO:0000256" key="5">
    <source>
        <dbReference type="ARBA" id="ARBA00023136"/>
    </source>
</evidence>
<evidence type="ECO:0000256" key="3">
    <source>
        <dbReference type="ARBA" id="ARBA00022692"/>
    </source>
</evidence>
<evidence type="ECO:0000256" key="6">
    <source>
        <dbReference type="SAM" id="MobiDB-lite"/>
    </source>
</evidence>
<keyword evidence="9" id="KW-1185">Reference proteome</keyword>
<feature type="transmembrane region" description="Helical" evidence="7">
    <location>
        <begin position="463"/>
        <end position="479"/>
    </location>
</feature>
<keyword evidence="3 7" id="KW-0812">Transmembrane</keyword>
<keyword evidence="4 7" id="KW-1133">Transmembrane helix</keyword>
<name>A0ABQ9NSK7_9PEZI</name>
<accession>A0ABQ9NSK7</accession>
<feature type="compositionally biased region" description="Polar residues" evidence="6">
    <location>
        <begin position="26"/>
        <end position="41"/>
    </location>
</feature>
<sequence>MKLRRCSVYVPSAVVITPCTALSGTPNGEVPSNSIHGGSTSDAEHSTIPPLYQDIKTSNKMPEERREEQQGSSVSSANILAHWTLADRCNQFLKTAVQSIGIFLFVQFISRQVFGTGNNAVSKATVPGANAPVPDFSARPSQINTDGSYNPIPQTISPMWQPGTPLDISMYISPSLIMPSLKSMPKESLVVDEKEFMYGDWKESREIDTSFAVPREVQNNGTLFAHFYVAQSGNVMDPTAPNYDPTKAYHFFRPLTQYLPKKKVKKTKNLLSAKNATEDVEEEPAPKERIIASYYHPNFTVSFVPDSGVQKYPQMAPAVRSFVHLDRTGSRDASGQNGWYYPILYVNTFWQLRDHMTELNSTVKRLPLRITLNNLNSWKFSLYATMDEGMKQNAQKAAQGQSISGDGSEFEQFKSILMDTNIYLLATTGVVTILHMIFEMLAFKNDVSHWRNKKDNVGTSVRTILANVFMQSVIFLYLLDNNDNTSWMILFGQGMGIAIEAWKVTKTVNVRLRETPPGSFLPYTVVFEDKHKLSETEQKTKEYDEIAFKYLYIIAVPLLLAYAAYSLMYETHKSWYSFIITTLVGSVYAYGFLMMVPSLYINYRLKSVAHMPAKAMTYKFLNTFIDDLFAFTIKMPTLHRLATLRDDVIFFVYLYQSYKYKVDYKRVNEFGQGGEDEEVEKKIANEPLAAPADGDGKVAEAIERLKEADAKATGKAKEKARKRK</sequence>
<evidence type="ECO:0000256" key="4">
    <source>
        <dbReference type="ARBA" id="ARBA00022989"/>
    </source>
</evidence>